<accession>A0AAN8G079</accession>
<evidence type="ECO:0000313" key="1">
    <source>
        <dbReference type="EMBL" id="KAK6167832.1"/>
    </source>
</evidence>
<sequence length="8" mass="846">MLKVGIGE</sequence>
<comment type="caution">
    <text evidence="1">The sequence shown here is derived from an EMBL/GenBank/DDBJ whole genome shotgun (WGS) entry which is preliminary data.</text>
</comment>
<keyword evidence="2" id="KW-1185">Reference proteome</keyword>
<reference evidence="1 2" key="1">
    <citation type="submission" date="2024-01" db="EMBL/GenBank/DDBJ databases">
        <title>The genome of the rayed Mediterranean limpet Patella caerulea (Linnaeus, 1758).</title>
        <authorList>
            <person name="Anh-Thu Weber A."/>
            <person name="Halstead-Nussloch G."/>
        </authorList>
    </citation>
    <scope>NUCLEOTIDE SEQUENCE [LARGE SCALE GENOMIC DNA]</scope>
    <source>
        <strain evidence="1">AATW-2023a</strain>
        <tissue evidence="1">Whole specimen</tissue>
    </source>
</reference>
<evidence type="ECO:0000313" key="2">
    <source>
        <dbReference type="Proteomes" id="UP001347796"/>
    </source>
</evidence>
<organism evidence="1 2">
    <name type="scientific">Patella caerulea</name>
    <name type="common">Rayed Mediterranean limpet</name>
    <dbReference type="NCBI Taxonomy" id="87958"/>
    <lineage>
        <taxon>Eukaryota</taxon>
        <taxon>Metazoa</taxon>
        <taxon>Spiralia</taxon>
        <taxon>Lophotrochozoa</taxon>
        <taxon>Mollusca</taxon>
        <taxon>Gastropoda</taxon>
        <taxon>Patellogastropoda</taxon>
        <taxon>Patelloidea</taxon>
        <taxon>Patellidae</taxon>
        <taxon>Patella</taxon>
    </lineage>
</organism>
<protein>
    <submittedName>
        <fullName evidence="1">Uncharacterized protein</fullName>
    </submittedName>
</protein>
<dbReference type="EMBL" id="JAZGQO010000018">
    <property type="protein sequence ID" value="KAK6167832.1"/>
    <property type="molecule type" value="Genomic_DNA"/>
</dbReference>
<dbReference type="Proteomes" id="UP001347796">
    <property type="component" value="Unassembled WGS sequence"/>
</dbReference>
<name>A0AAN8G079_PATCE</name>
<gene>
    <name evidence="1" type="ORF">SNE40_021770</name>
</gene>
<proteinExistence type="predicted"/>